<dbReference type="Proteomes" id="UP001164539">
    <property type="component" value="Chromosome 12"/>
</dbReference>
<comment type="caution">
    <text evidence="1">The sequence shown here is derived from an EMBL/GenBank/DDBJ whole genome shotgun (WGS) entry which is preliminary data.</text>
</comment>
<gene>
    <name evidence="1" type="ORF">OWV82_021905</name>
</gene>
<sequence>MSCCHGFVLFMMSFAIFVHVNELYASATALNTEDHDHHDLIIDKKNHTRKVLPKKHVLSPIKIEYDNRALKVNGKRRLILSGAIHYPRSTPQMWPSLMRKSKEGGLNTIETYVFWNVHEPVRREYDFSGRLDLVRFMKTIQSEGLFAILRIGPYVCAEWNYGGFPVWLHNMPNITLRTNNEVYKNEMKVFTKKIVNMMKREKLFASQGGPIILAQIENEYGNVMKDYGEDGKKYVQWCADLAQSFHIGVPWIMCQQDDAPQPMINTCNGFYCDQFHPNNPHSPKMWTENWSGWFKDWGKPDPHRPAEDLAFAVARFFQNGGSLMNYYMYHGGTNFGHTSGGPYITTSYDYDAPLDEYGNLNQPKWGHLQQLHHLLTSMEKTLLYGVRRDVDYGNKMTASVYSYHGKSVCFLANANTTEAITVDFQHRKYTIPPWSVSILPDCSKEVYNTAKVNSQTSIMVKKPNEADDEEEPYNLQWFWKPEEIHYEINKATLAGTHLTAHQLLDQKAVTNDSTNDYLWYMTSFHIHKKSPFLGKKVTLQVHTNGHVLHAFLNKRHIGSKWAENGKYEFTFKKQVKLALGINHLTLLSATIGLSNYGGHFDTVKTGIGGPVQLIDHATNTKKDLSSNKWIYKVGLNGQKWKFYDQRHNSHWNSEGLPTRQMFVWYKTTFKSPIGTDPVVLDLLGLGKGEAWINGRSIGRYWPSFYASENGCPSFKCPYNTSYSGDKCTTNCGKSSQRWYHVPREYLNYRANDLVLFEELGGTPDHVNIRTVTVGKACAHAYHGSTLRLSCQGGREFSKINFASFGKPEGTCGSFRKGSCGSSKALSVIQKACLGKETCSIHVSESSLGSTGCHADAAQFRLAVEAIC</sequence>
<reference evidence="1 2" key="1">
    <citation type="journal article" date="2023" name="Science">
        <title>Complex scaffold remodeling in plant triterpene biosynthesis.</title>
        <authorList>
            <person name="De La Pena R."/>
            <person name="Hodgson H."/>
            <person name="Liu J.C."/>
            <person name="Stephenson M.J."/>
            <person name="Martin A.C."/>
            <person name="Owen C."/>
            <person name="Harkess A."/>
            <person name="Leebens-Mack J."/>
            <person name="Jimenez L.E."/>
            <person name="Osbourn A."/>
            <person name="Sattely E.S."/>
        </authorList>
    </citation>
    <scope>NUCLEOTIDE SEQUENCE [LARGE SCALE GENOMIC DNA]</scope>
    <source>
        <strain evidence="2">cv. JPN11</strain>
        <tissue evidence="1">Leaf</tissue>
    </source>
</reference>
<dbReference type="EMBL" id="CM051405">
    <property type="protein sequence ID" value="KAJ4705079.1"/>
    <property type="molecule type" value="Genomic_DNA"/>
</dbReference>
<keyword evidence="2" id="KW-1185">Reference proteome</keyword>
<organism evidence="1 2">
    <name type="scientific">Melia azedarach</name>
    <name type="common">Chinaberry tree</name>
    <dbReference type="NCBI Taxonomy" id="155640"/>
    <lineage>
        <taxon>Eukaryota</taxon>
        <taxon>Viridiplantae</taxon>
        <taxon>Streptophyta</taxon>
        <taxon>Embryophyta</taxon>
        <taxon>Tracheophyta</taxon>
        <taxon>Spermatophyta</taxon>
        <taxon>Magnoliopsida</taxon>
        <taxon>eudicotyledons</taxon>
        <taxon>Gunneridae</taxon>
        <taxon>Pentapetalae</taxon>
        <taxon>rosids</taxon>
        <taxon>malvids</taxon>
        <taxon>Sapindales</taxon>
        <taxon>Meliaceae</taxon>
        <taxon>Melia</taxon>
    </lineage>
</organism>
<evidence type="ECO:0000313" key="1">
    <source>
        <dbReference type="EMBL" id="KAJ4705079.1"/>
    </source>
</evidence>
<protein>
    <submittedName>
        <fullName evidence="1">Beta-galactosidase</fullName>
    </submittedName>
</protein>
<name>A0ACC1X307_MELAZ</name>
<evidence type="ECO:0000313" key="2">
    <source>
        <dbReference type="Proteomes" id="UP001164539"/>
    </source>
</evidence>
<proteinExistence type="predicted"/>
<accession>A0ACC1X307</accession>